<dbReference type="GO" id="GO:0051276">
    <property type="term" value="P:chromosome organization"/>
    <property type="evidence" value="ECO:0007669"/>
    <property type="project" value="InterPro"/>
</dbReference>
<dbReference type="GO" id="GO:0003697">
    <property type="term" value="F:single-stranded DNA binding"/>
    <property type="evidence" value="ECO:0007669"/>
    <property type="project" value="TreeGrafter"/>
</dbReference>
<dbReference type="PANTHER" id="PTHR19306">
    <property type="entry name" value="STRUCTURAL MAINTENANCE OF CHROMOSOMES 5,6 SMC5, SMC6"/>
    <property type="match status" value="1"/>
</dbReference>
<dbReference type="InterPro" id="IPR027417">
    <property type="entry name" value="P-loop_NTPase"/>
</dbReference>
<name>A0AAW1MDU4_POPJA</name>
<keyword evidence="5" id="KW-0547">Nucleotide-binding</keyword>
<evidence type="ECO:0000256" key="11">
    <source>
        <dbReference type="ARBA" id="ARBA00023242"/>
    </source>
</evidence>
<feature type="coiled-coil region" evidence="12">
    <location>
        <begin position="263"/>
        <end position="437"/>
    </location>
</feature>
<feature type="region of interest" description="Disordered" evidence="13">
    <location>
        <begin position="1"/>
        <end position="45"/>
    </location>
</feature>
<keyword evidence="16" id="KW-1185">Reference proteome</keyword>
<feature type="coiled-coil region" evidence="12">
    <location>
        <begin position="203"/>
        <end position="237"/>
    </location>
</feature>
<evidence type="ECO:0000256" key="10">
    <source>
        <dbReference type="ARBA" id="ARBA00023204"/>
    </source>
</evidence>
<dbReference type="GO" id="GO:0016887">
    <property type="term" value="F:ATP hydrolysis activity"/>
    <property type="evidence" value="ECO:0007669"/>
    <property type="project" value="InterPro"/>
</dbReference>
<evidence type="ECO:0000256" key="12">
    <source>
        <dbReference type="SAM" id="Coils"/>
    </source>
</evidence>
<dbReference type="GO" id="GO:0005634">
    <property type="term" value="C:nucleus"/>
    <property type="evidence" value="ECO:0007669"/>
    <property type="project" value="UniProtKB-SubCell"/>
</dbReference>
<feature type="coiled-coil region" evidence="12">
    <location>
        <begin position="635"/>
        <end position="816"/>
    </location>
</feature>
<keyword evidence="10" id="KW-0234">DNA repair</keyword>
<dbReference type="Gene3D" id="1.10.287.1490">
    <property type="match status" value="1"/>
</dbReference>
<evidence type="ECO:0000256" key="7">
    <source>
        <dbReference type="ARBA" id="ARBA00022840"/>
    </source>
</evidence>
<feature type="compositionally biased region" description="Basic and acidic residues" evidence="13">
    <location>
        <begin position="18"/>
        <end position="31"/>
    </location>
</feature>
<dbReference type="EMBL" id="JASPKY010000057">
    <property type="protein sequence ID" value="KAK9744457.1"/>
    <property type="molecule type" value="Genomic_DNA"/>
</dbReference>
<evidence type="ECO:0000256" key="2">
    <source>
        <dbReference type="ARBA" id="ARBA00004286"/>
    </source>
</evidence>
<dbReference type="GO" id="GO:0035861">
    <property type="term" value="C:site of double-strand break"/>
    <property type="evidence" value="ECO:0007669"/>
    <property type="project" value="TreeGrafter"/>
</dbReference>
<feature type="domain" description="Rad50/SbcC-type AAA" evidence="14">
    <location>
        <begin position="49"/>
        <end position="243"/>
    </location>
</feature>
<dbReference type="Pfam" id="PF13476">
    <property type="entry name" value="AAA_23"/>
    <property type="match status" value="1"/>
</dbReference>
<evidence type="ECO:0000313" key="15">
    <source>
        <dbReference type="EMBL" id="KAK9744457.1"/>
    </source>
</evidence>
<dbReference type="GO" id="GO:0005524">
    <property type="term" value="F:ATP binding"/>
    <property type="evidence" value="ECO:0007669"/>
    <property type="project" value="UniProtKB-KW"/>
</dbReference>
<accession>A0AAW1MDU4</accession>
<keyword evidence="6" id="KW-0227">DNA damage</keyword>
<keyword evidence="8 12" id="KW-0175">Coiled coil</keyword>
<sequence>MPRTRKRALTPSPSENPAIKEKRSKNNRESTSDTPRQKRVKSRAGTISRITLKNFMCHSHLEVNLQNNINYITGRNGSGKSAILVALAVGLAGKASITNRGTSVKCFVKAGQTSATVEIVLRNSGSSAYKSGVYGNEIIIQRTFNVNGSSTYRIKSATGEIISKSSKEIHQIRSNLNIQIDNPTLDEQYKITLNNSKEIDRTIEEKTKVYEELKSLLKKLEKQIERIRKIGELKNKETLLNTELWWAKVRDIEDEYNDRVKIAENLEIKCKKYEDNSKNKNQRLEEIKQKASDLQQQIMELKEAAEIQNRPQLDVQNEIDGLRQSYSEKRRLKQRLMKDIQDKNKNIATLTGEIENFTANLNKIEQEKLAKRKEMSDLEAQISHVETKIESTENEVFQMKSSISRQEEQENHLQKELKQIETSCAQITDRINTLKNESNALVLYGKDMPAIVNAIHTNKKRFTDLPRGPLGAYINVRDKKWDVAIEGYIGTSLLRSFTVDNKKDNAVLMEILNKHCRSGQKPMIITSKFYNRVHDIASNLIRADPDCISLYDAIDIKDPVVANCLIDQTSIESILLIPSTERAIELLSDQNRVPRNCSQGVTIKGDKYYPDPNYKTYASRYHKARYLQVDTGDLVRGCEETLAELTSNMKNIKTEINAIVMDKTKQKRELAGLTKKVEKLRQTNVVTKRKLEELRTMDDSESVNVQSLESETAELNRTVQRLTAQHEEIDQQMESIKETIKGREERLVELAQVMKGFEDKIAPLEQQIREQTNEKQELDVSKTFEKKRLQEAKNKLALAQSEVLKKKEELTKLTDEAISIGERVERLRQVPEIVEEISNIKNSISKAESSLGNATEIGNKYETTKQKHDHVTKVLEHLNNSIHELGKAITNRKRYYQHVEDYYVNHINHSFKRVLDFRQFKGQMDINIIEKKLELVVIPQQGSQGLTVTSNLSGGERSFSTVAFLYSLWQCTNFPFYFLDEFDVYMDKINRSRVMDILIHHAKERSDLQFVFLTPQDVSCIRDKDVSIHRLEDPDRRTVPDISSTSESTSVAMFNGQAVIMTGLTQASRITLCCEPEHTSGSDSDEHPERRTNIDRDTPANLSVRILLV</sequence>
<evidence type="ECO:0000256" key="5">
    <source>
        <dbReference type="ARBA" id="ARBA00022741"/>
    </source>
</evidence>
<evidence type="ECO:0000256" key="1">
    <source>
        <dbReference type="ARBA" id="ARBA00004123"/>
    </source>
</evidence>
<dbReference type="GO" id="GO:0003684">
    <property type="term" value="F:damaged DNA binding"/>
    <property type="evidence" value="ECO:0007669"/>
    <property type="project" value="TreeGrafter"/>
</dbReference>
<feature type="region of interest" description="Disordered" evidence="13">
    <location>
        <begin position="1075"/>
        <end position="1097"/>
    </location>
</feature>
<proteinExistence type="inferred from homology"/>
<dbReference type="InterPro" id="IPR036277">
    <property type="entry name" value="SMC_hinge_sf"/>
</dbReference>
<evidence type="ECO:0000313" key="16">
    <source>
        <dbReference type="Proteomes" id="UP001458880"/>
    </source>
</evidence>
<dbReference type="SUPFAM" id="SSF52540">
    <property type="entry name" value="P-loop containing nucleoside triphosphate hydrolases"/>
    <property type="match status" value="1"/>
</dbReference>
<keyword evidence="7" id="KW-0067">ATP-binding</keyword>
<keyword evidence="9" id="KW-0233">DNA recombination</keyword>
<evidence type="ECO:0000256" key="6">
    <source>
        <dbReference type="ARBA" id="ARBA00022763"/>
    </source>
</evidence>
<gene>
    <name evidence="15" type="ORF">QE152_g7705</name>
</gene>
<dbReference type="GO" id="GO:0000724">
    <property type="term" value="P:double-strand break repair via homologous recombination"/>
    <property type="evidence" value="ECO:0007669"/>
    <property type="project" value="TreeGrafter"/>
</dbReference>
<evidence type="ECO:0000256" key="3">
    <source>
        <dbReference type="ARBA" id="ARBA00006793"/>
    </source>
</evidence>
<evidence type="ECO:0000256" key="8">
    <source>
        <dbReference type="ARBA" id="ARBA00023054"/>
    </source>
</evidence>
<dbReference type="AlphaFoldDB" id="A0AAW1MDU4"/>
<evidence type="ECO:0000259" key="14">
    <source>
        <dbReference type="Pfam" id="PF13476"/>
    </source>
</evidence>
<dbReference type="GO" id="GO:0030915">
    <property type="term" value="C:Smc5-Smc6 complex"/>
    <property type="evidence" value="ECO:0007669"/>
    <property type="project" value="TreeGrafter"/>
</dbReference>
<evidence type="ECO:0000256" key="9">
    <source>
        <dbReference type="ARBA" id="ARBA00023172"/>
    </source>
</evidence>
<evidence type="ECO:0000256" key="4">
    <source>
        <dbReference type="ARBA" id="ARBA00022454"/>
    </source>
</evidence>
<dbReference type="Gene3D" id="3.40.50.300">
    <property type="entry name" value="P-loop containing nucleotide triphosphate hydrolases"/>
    <property type="match status" value="2"/>
</dbReference>
<comment type="caution">
    <text evidence="15">The sequence shown here is derived from an EMBL/GenBank/DDBJ whole genome shotgun (WGS) entry which is preliminary data.</text>
</comment>
<organism evidence="15 16">
    <name type="scientific">Popillia japonica</name>
    <name type="common">Japanese beetle</name>
    <dbReference type="NCBI Taxonomy" id="7064"/>
    <lineage>
        <taxon>Eukaryota</taxon>
        <taxon>Metazoa</taxon>
        <taxon>Ecdysozoa</taxon>
        <taxon>Arthropoda</taxon>
        <taxon>Hexapoda</taxon>
        <taxon>Insecta</taxon>
        <taxon>Pterygota</taxon>
        <taxon>Neoptera</taxon>
        <taxon>Endopterygota</taxon>
        <taxon>Coleoptera</taxon>
        <taxon>Polyphaga</taxon>
        <taxon>Scarabaeiformia</taxon>
        <taxon>Scarabaeidae</taxon>
        <taxon>Rutelinae</taxon>
        <taxon>Popillia</taxon>
    </lineage>
</organism>
<reference evidence="15 16" key="1">
    <citation type="journal article" date="2024" name="BMC Genomics">
        <title>De novo assembly and annotation of Popillia japonica's genome with initial clues to its potential as an invasive pest.</title>
        <authorList>
            <person name="Cucini C."/>
            <person name="Boschi S."/>
            <person name="Funari R."/>
            <person name="Cardaioli E."/>
            <person name="Iannotti N."/>
            <person name="Marturano G."/>
            <person name="Paoli F."/>
            <person name="Bruttini M."/>
            <person name="Carapelli A."/>
            <person name="Frati F."/>
            <person name="Nardi F."/>
        </authorList>
    </citation>
    <scope>NUCLEOTIDE SEQUENCE [LARGE SCALE GENOMIC DNA]</scope>
    <source>
        <strain evidence="15">DMR45628</strain>
    </source>
</reference>
<comment type="similarity">
    <text evidence="3">Belongs to the SMC family. SMC6 subfamily.</text>
</comment>
<dbReference type="SUPFAM" id="SSF75553">
    <property type="entry name" value="Smc hinge domain"/>
    <property type="match status" value="1"/>
</dbReference>
<dbReference type="Proteomes" id="UP001458880">
    <property type="component" value="Unassembled WGS sequence"/>
</dbReference>
<keyword evidence="4" id="KW-0158">Chromosome</keyword>
<dbReference type="InterPro" id="IPR038729">
    <property type="entry name" value="Rad50/SbcC_AAA"/>
</dbReference>
<dbReference type="PANTHER" id="PTHR19306:SF6">
    <property type="entry name" value="STRUCTURAL MAINTENANCE OF CHROMOSOMES PROTEIN 6"/>
    <property type="match status" value="1"/>
</dbReference>
<keyword evidence="11" id="KW-0539">Nucleus</keyword>
<evidence type="ECO:0000256" key="13">
    <source>
        <dbReference type="SAM" id="MobiDB-lite"/>
    </source>
</evidence>
<protein>
    <submittedName>
        <fullName evidence="15">RecF/RecN/SMC N terminal domain</fullName>
    </submittedName>
</protein>
<comment type="subcellular location">
    <subcellularLocation>
        <location evidence="2">Chromosome</location>
    </subcellularLocation>
    <subcellularLocation>
        <location evidence="1">Nucleus</location>
    </subcellularLocation>
</comment>